<keyword evidence="11" id="KW-0443">Lipid metabolism</keyword>
<dbReference type="PRINTS" id="PR00959">
    <property type="entry name" value="MEVGALKINASE"/>
</dbReference>
<keyword evidence="4" id="KW-0963">Cytoplasm</keyword>
<evidence type="ECO:0000256" key="3">
    <source>
        <dbReference type="ARBA" id="ARBA00012103"/>
    </source>
</evidence>
<keyword evidence="8 15" id="KW-0418">Kinase</keyword>
<evidence type="ECO:0000256" key="8">
    <source>
        <dbReference type="ARBA" id="ARBA00022777"/>
    </source>
</evidence>
<evidence type="ECO:0000256" key="2">
    <source>
        <dbReference type="ARBA" id="ARBA00006495"/>
    </source>
</evidence>
<comment type="subcellular location">
    <subcellularLocation>
        <location evidence="1">Cytoplasm</location>
    </subcellularLocation>
</comment>
<dbReference type="NCBIfam" id="TIGR00549">
    <property type="entry name" value="mevalon_kin"/>
    <property type="match status" value="1"/>
</dbReference>
<dbReference type="Gene3D" id="3.30.230.10">
    <property type="match status" value="1"/>
</dbReference>
<evidence type="ECO:0000256" key="10">
    <source>
        <dbReference type="ARBA" id="ARBA00022842"/>
    </source>
</evidence>
<keyword evidence="5" id="KW-0444">Lipid biosynthesis</keyword>
<dbReference type="EC" id="2.7.1.36" evidence="3"/>
<keyword evidence="10" id="KW-0460">Magnesium</keyword>
<evidence type="ECO:0000313" key="15">
    <source>
        <dbReference type="EMBL" id="MDL4840184.1"/>
    </source>
</evidence>
<proteinExistence type="inferred from homology"/>
<dbReference type="InterPro" id="IPR006203">
    <property type="entry name" value="GHMP_knse_ATP-bd_CS"/>
</dbReference>
<dbReference type="PROSITE" id="PS00627">
    <property type="entry name" value="GHMP_KINASES_ATP"/>
    <property type="match status" value="1"/>
</dbReference>
<evidence type="ECO:0000256" key="12">
    <source>
        <dbReference type="ARBA" id="ARBA00029438"/>
    </source>
</evidence>
<dbReference type="SUPFAM" id="SSF55060">
    <property type="entry name" value="GHMP Kinase, C-terminal domain"/>
    <property type="match status" value="1"/>
</dbReference>
<dbReference type="EMBL" id="JASTZU010000024">
    <property type="protein sequence ID" value="MDL4840184.1"/>
    <property type="molecule type" value="Genomic_DNA"/>
</dbReference>
<keyword evidence="16" id="KW-1185">Reference proteome</keyword>
<dbReference type="RefSeq" id="WP_285931188.1">
    <property type="nucleotide sequence ID" value="NZ_JASTZU010000024.1"/>
</dbReference>
<dbReference type="InterPro" id="IPR020568">
    <property type="entry name" value="Ribosomal_Su5_D2-typ_SF"/>
</dbReference>
<dbReference type="InterPro" id="IPR006205">
    <property type="entry name" value="Mev_gal_kin"/>
</dbReference>
<keyword evidence="6 15" id="KW-0808">Transferase</keyword>
<keyword evidence="7" id="KW-0547">Nucleotide-binding</keyword>
<comment type="pathway">
    <text evidence="12">Isoprenoid biosynthesis; isopentenyl diphosphate biosynthesis via mevalonate pathway; isopentenyl diphosphate from (R)-mevalonate: step 1/3.</text>
</comment>
<name>A0ABT7L475_9BACI</name>
<dbReference type="InterPro" id="IPR014721">
    <property type="entry name" value="Ribsml_uS5_D2-typ_fold_subgr"/>
</dbReference>
<evidence type="ECO:0000259" key="14">
    <source>
        <dbReference type="Pfam" id="PF08544"/>
    </source>
</evidence>
<comment type="caution">
    <text evidence="15">The sequence shown here is derived from an EMBL/GenBank/DDBJ whole genome shotgun (WGS) entry which is preliminary data.</text>
</comment>
<protein>
    <recommendedName>
        <fullName evidence="3">mevalonate kinase</fullName>
        <ecNumber evidence="3">2.7.1.36</ecNumber>
    </recommendedName>
</protein>
<gene>
    <name evidence="15" type="primary">mvk</name>
    <name evidence="15" type="ORF">QQS35_06890</name>
</gene>
<evidence type="ECO:0000256" key="7">
    <source>
        <dbReference type="ARBA" id="ARBA00022741"/>
    </source>
</evidence>
<accession>A0ABT7L475</accession>
<dbReference type="SUPFAM" id="SSF54211">
    <property type="entry name" value="Ribosomal protein S5 domain 2-like"/>
    <property type="match status" value="1"/>
</dbReference>
<evidence type="ECO:0000256" key="11">
    <source>
        <dbReference type="ARBA" id="ARBA00023098"/>
    </source>
</evidence>
<evidence type="ECO:0000256" key="5">
    <source>
        <dbReference type="ARBA" id="ARBA00022516"/>
    </source>
</evidence>
<organism evidence="15 16">
    <name type="scientific">Aquibacillus rhizosphaerae</name>
    <dbReference type="NCBI Taxonomy" id="3051431"/>
    <lineage>
        <taxon>Bacteria</taxon>
        <taxon>Bacillati</taxon>
        <taxon>Bacillota</taxon>
        <taxon>Bacilli</taxon>
        <taxon>Bacillales</taxon>
        <taxon>Bacillaceae</taxon>
        <taxon>Aquibacillus</taxon>
    </lineage>
</organism>
<dbReference type="Pfam" id="PF00288">
    <property type="entry name" value="GHMP_kinases_N"/>
    <property type="match status" value="1"/>
</dbReference>
<dbReference type="Pfam" id="PF08544">
    <property type="entry name" value="GHMP_kinases_C"/>
    <property type="match status" value="1"/>
</dbReference>
<dbReference type="InterPro" id="IPR036554">
    <property type="entry name" value="GHMP_kinase_C_sf"/>
</dbReference>
<dbReference type="PANTHER" id="PTHR43290:SF2">
    <property type="entry name" value="MEVALONATE KINASE"/>
    <property type="match status" value="1"/>
</dbReference>
<feature type="domain" description="GHMP kinase N-terminal" evidence="13">
    <location>
        <begin position="78"/>
        <end position="156"/>
    </location>
</feature>
<dbReference type="Gene3D" id="3.30.70.890">
    <property type="entry name" value="GHMP kinase, C-terminal domain"/>
    <property type="match status" value="1"/>
</dbReference>
<dbReference type="GO" id="GO:0004496">
    <property type="term" value="F:mevalonate kinase activity"/>
    <property type="evidence" value="ECO:0007669"/>
    <property type="project" value="UniProtKB-EC"/>
</dbReference>
<dbReference type="InterPro" id="IPR013750">
    <property type="entry name" value="GHMP_kinase_C_dom"/>
</dbReference>
<evidence type="ECO:0000313" key="16">
    <source>
        <dbReference type="Proteomes" id="UP001235343"/>
    </source>
</evidence>
<dbReference type="PANTHER" id="PTHR43290">
    <property type="entry name" value="MEVALONATE KINASE"/>
    <property type="match status" value="1"/>
</dbReference>
<reference evidence="15 16" key="1">
    <citation type="submission" date="2023-06" db="EMBL/GenBank/DDBJ databases">
        <title>Aquibacillus rhizosphaerae LR5S19.</title>
        <authorList>
            <person name="Sun J.-Q."/>
        </authorList>
    </citation>
    <scope>NUCLEOTIDE SEQUENCE [LARGE SCALE GENOMIC DNA]</scope>
    <source>
        <strain evidence="15 16">LR5S19</strain>
    </source>
</reference>
<comment type="similarity">
    <text evidence="2">Belongs to the GHMP kinase family. Mevalonate kinase subfamily.</text>
</comment>
<evidence type="ECO:0000256" key="6">
    <source>
        <dbReference type="ARBA" id="ARBA00022679"/>
    </source>
</evidence>
<dbReference type="InterPro" id="IPR006204">
    <property type="entry name" value="GHMP_kinase_N_dom"/>
</dbReference>
<sequence>MINLSKNTVVGSSHGKLILVGEHSVVYGKPAIALPLPLVEVKASVQSVLNDTLIIDSMYYVGPLPDLPEKMHGIAACIKETLKYLEKPAEGLIIKLESTIPLGRGLGSSAAVAIAVVRSLYAYYGRKLSKGELLELAHLAETYAHGNPSGIDTAAASSDQPIWFQKGHQIESVQIGRPFYLVVADTGRVGDTHAAVASIKNKSTINPIDTQHSIDQLGEISEQARVALAHGNVKLLGNLLNAAQDKLTTLGVSDQGLNQLVNVARDAGAIGAKLTGGGRGGCIVALAHNMNEAKSIAIALEKANARKTWYFTLTE</sequence>
<evidence type="ECO:0000259" key="13">
    <source>
        <dbReference type="Pfam" id="PF00288"/>
    </source>
</evidence>
<feature type="domain" description="GHMP kinase C-terminal" evidence="14">
    <location>
        <begin position="225"/>
        <end position="302"/>
    </location>
</feature>
<dbReference type="Proteomes" id="UP001235343">
    <property type="component" value="Unassembled WGS sequence"/>
</dbReference>
<evidence type="ECO:0000256" key="9">
    <source>
        <dbReference type="ARBA" id="ARBA00022840"/>
    </source>
</evidence>
<evidence type="ECO:0000256" key="4">
    <source>
        <dbReference type="ARBA" id="ARBA00022490"/>
    </source>
</evidence>
<keyword evidence="9" id="KW-0067">ATP-binding</keyword>
<evidence type="ECO:0000256" key="1">
    <source>
        <dbReference type="ARBA" id="ARBA00004496"/>
    </source>
</evidence>